<feature type="region of interest" description="Disordered" evidence="1">
    <location>
        <begin position="76"/>
        <end position="102"/>
    </location>
</feature>
<protein>
    <submittedName>
        <fullName evidence="2">Uncharacterized protein</fullName>
    </submittedName>
</protein>
<dbReference type="AlphaFoldDB" id="A0A8C4PTH5"/>
<name>A0A8C4PTH5_EQUAS</name>
<evidence type="ECO:0000313" key="3">
    <source>
        <dbReference type="Proteomes" id="UP000694387"/>
    </source>
</evidence>
<keyword evidence="3" id="KW-1185">Reference proteome</keyword>
<dbReference type="GeneTree" id="ENSGT01150000286916"/>
<evidence type="ECO:0000313" key="2">
    <source>
        <dbReference type="Ensembl" id="ENSEASP00005029615.2"/>
    </source>
</evidence>
<organism evidence="2 3">
    <name type="scientific">Equus asinus</name>
    <name type="common">Donkey</name>
    <name type="synonym">Equus africanus asinus</name>
    <dbReference type="NCBI Taxonomy" id="9793"/>
    <lineage>
        <taxon>Eukaryota</taxon>
        <taxon>Metazoa</taxon>
        <taxon>Chordata</taxon>
        <taxon>Craniata</taxon>
        <taxon>Vertebrata</taxon>
        <taxon>Euteleostomi</taxon>
        <taxon>Mammalia</taxon>
        <taxon>Eutheria</taxon>
        <taxon>Laurasiatheria</taxon>
        <taxon>Perissodactyla</taxon>
        <taxon>Equidae</taxon>
        <taxon>Equus</taxon>
    </lineage>
</organism>
<accession>A0A8C4PTH5</accession>
<reference evidence="2 3" key="1">
    <citation type="journal article" date="2020" name="Nat. Commun.">
        <title>Donkey genomes provide new insights into domestication and selection for coat color.</title>
        <authorList>
            <person name="Wang"/>
            <person name="C."/>
            <person name="Li"/>
            <person name="H."/>
            <person name="Guo"/>
            <person name="Y."/>
            <person name="Huang"/>
            <person name="J."/>
            <person name="Sun"/>
            <person name="Y."/>
            <person name="Min"/>
            <person name="J."/>
            <person name="Wang"/>
            <person name="J."/>
            <person name="Fang"/>
            <person name="X."/>
            <person name="Zhao"/>
            <person name="Z."/>
            <person name="Wang"/>
            <person name="S."/>
            <person name="Zhang"/>
            <person name="Y."/>
            <person name="Liu"/>
            <person name="Q."/>
            <person name="Jiang"/>
            <person name="Q."/>
            <person name="Wang"/>
            <person name="X."/>
            <person name="Guo"/>
            <person name="Y."/>
            <person name="Yang"/>
            <person name="C."/>
            <person name="Wang"/>
            <person name="Y."/>
            <person name="Tian"/>
            <person name="F."/>
            <person name="Zhuang"/>
            <person name="G."/>
            <person name="Fan"/>
            <person name="Y."/>
            <person name="Gao"/>
            <person name="Q."/>
            <person name="Li"/>
            <person name="Y."/>
            <person name="Ju"/>
            <person name="Z."/>
            <person name="Li"/>
            <person name="J."/>
            <person name="Li"/>
            <person name="R."/>
            <person name="Hou"/>
            <person name="M."/>
            <person name="Yang"/>
            <person name="G."/>
            <person name="Liu"/>
            <person name="G."/>
            <person name="Liu"/>
            <person name="W."/>
            <person name="Guo"/>
            <person name="J."/>
            <person name="Pan"/>
            <person name="S."/>
            <person name="Fan"/>
            <person name="G."/>
            <person name="Zhang"/>
            <person name="W."/>
            <person name="Zhang"/>
            <person name="R."/>
            <person name="Yu"/>
            <person name="J."/>
            <person name="Zhang"/>
            <person name="X."/>
            <person name="Yin"/>
            <person name="Q."/>
            <person name="Ji"/>
            <person name="C."/>
            <person name="Jin"/>
            <person name="Y."/>
            <person name="Yue"/>
            <person name="G."/>
            <person name="Liu"/>
            <person name="M."/>
            <person name="Xu"/>
            <person name="J."/>
            <person name="Liu"/>
            <person name="S."/>
            <person name="Jordana"/>
            <person name="J."/>
            <person name="Noce"/>
            <person name="A."/>
            <person name="Amills"/>
            <person name="M."/>
            <person name="Wu"/>
            <person name="D.D."/>
            <person name="Li"/>
            <person name="S."/>
            <person name="Zhou"/>
            <person name="X. and Zhong"/>
            <person name="J."/>
        </authorList>
    </citation>
    <scope>NUCLEOTIDE SEQUENCE [LARGE SCALE GENOMIC DNA]</scope>
</reference>
<sequence length="102" mass="12142">MQIKATMRYHLMPIRTAITKKTRNIKYLQGCGEKRTLVHCWWECKLVQTLWKTVRKFLKKLRTEIPYDSAIPLLDHQKQHSSSKSNFVRLPTRRENTASLES</sequence>
<evidence type="ECO:0000256" key="1">
    <source>
        <dbReference type="SAM" id="MobiDB-lite"/>
    </source>
</evidence>
<reference evidence="2" key="2">
    <citation type="submission" date="2025-08" db="UniProtKB">
        <authorList>
            <consortium name="Ensembl"/>
        </authorList>
    </citation>
    <scope>IDENTIFICATION</scope>
</reference>
<proteinExistence type="predicted"/>
<dbReference type="Proteomes" id="UP000694387">
    <property type="component" value="Chromosome 16"/>
</dbReference>
<dbReference type="Ensembl" id="ENSEAST00005032190.2">
    <property type="protein sequence ID" value="ENSEASP00005029615.2"/>
    <property type="gene ID" value="ENSEASG00005020139.2"/>
</dbReference>
<reference evidence="2" key="3">
    <citation type="submission" date="2025-09" db="UniProtKB">
        <authorList>
            <consortium name="Ensembl"/>
        </authorList>
    </citation>
    <scope>IDENTIFICATION</scope>
</reference>